<dbReference type="GO" id="GO:0005783">
    <property type="term" value="C:endoplasmic reticulum"/>
    <property type="evidence" value="ECO:0007669"/>
    <property type="project" value="UniProtKB-SubCell"/>
</dbReference>
<organism evidence="7 8">
    <name type="scientific">Rotaria magnacalcarata</name>
    <dbReference type="NCBI Taxonomy" id="392030"/>
    <lineage>
        <taxon>Eukaryota</taxon>
        <taxon>Metazoa</taxon>
        <taxon>Spiralia</taxon>
        <taxon>Gnathifera</taxon>
        <taxon>Rotifera</taxon>
        <taxon>Eurotatoria</taxon>
        <taxon>Bdelloidea</taxon>
        <taxon>Philodinida</taxon>
        <taxon>Philodinidae</taxon>
        <taxon>Rotaria</taxon>
    </lineage>
</organism>
<evidence type="ECO:0000256" key="4">
    <source>
        <dbReference type="ARBA" id="ARBA00022824"/>
    </source>
</evidence>
<accession>A0A8S3EES6</accession>
<dbReference type="SUPFAM" id="SSF53474">
    <property type="entry name" value="alpha/beta-Hydrolases"/>
    <property type="match status" value="1"/>
</dbReference>
<keyword evidence="6" id="KW-0472">Membrane</keyword>
<dbReference type="PANTHER" id="PTHR48182:SF2">
    <property type="entry name" value="PROTEIN SERAC1"/>
    <property type="match status" value="1"/>
</dbReference>
<evidence type="ECO:0000313" key="8">
    <source>
        <dbReference type="Proteomes" id="UP000676336"/>
    </source>
</evidence>
<evidence type="ECO:0008006" key="9">
    <source>
        <dbReference type="Google" id="ProtNLM"/>
    </source>
</evidence>
<keyword evidence="4" id="KW-0256">Endoplasmic reticulum</keyword>
<dbReference type="Gene3D" id="3.40.50.1820">
    <property type="entry name" value="alpha/beta hydrolase"/>
    <property type="match status" value="1"/>
</dbReference>
<dbReference type="GO" id="GO:0005739">
    <property type="term" value="C:mitochondrion"/>
    <property type="evidence" value="ECO:0007669"/>
    <property type="project" value="UniProtKB-SubCell"/>
</dbReference>
<name>A0A8S3EES6_9BILA</name>
<evidence type="ECO:0000256" key="1">
    <source>
        <dbReference type="ARBA" id="ARBA00004173"/>
    </source>
</evidence>
<dbReference type="InterPro" id="IPR029058">
    <property type="entry name" value="AB_hydrolase_fold"/>
</dbReference>
<evidence type="ECO:0000256" key="6">
    <source>
        <dbReference type="ARBA" id="ARBA00023136"/>
    </source>
</evidence>
<dbReference type="InterPro" id="IPR052374">
    <property type="entry name" value="SERAC1"/>
</dbReference>
<gene>
    <name evidence="7" type="ORF">SMN809_LOCUS59222</name>
</gene>
<dbReference type="GO" id="GO:0016020">
    <property type="term" value="C:membrane"/>
    <property type="evidence" value="ECO:0007669"/>
    <property type="project" value="UniProtKB-SubCell"/>
</dbReference>
<dbReference type="EMBL" id="CAJOBI010225270">
    <property type="protein sequence ID" value="CAF5051457.1"/>
    <property type="molecule type" value="Genomic_DNA"/>
</dbReference>
<evidence type="ECO:0000256" key="5">
    <source>
        <dbReference type="ARBA" id="ARBA00023128"/>
    </source>
</evidence>
<dbReference type="Proteomes" id="UP000676336">
    <property type="component" value="Unassembled WGS sequence"/>
</dbReference>
<evidence type="ECO:0000256" key="3">
    <source>
        <dbReference type="ARBA" id="ARBA00004370"/>
    </source>
</evidence>
<keyword evidence="5" id="KW-0496">Mitochondrion</keyword>
<proteinExistence type="predicted"/>
<protein>
    <recommendedName>
        <fullName evidence="9">DUF676 domain-containing protein</fullName>
    </recommendedName>
</protein>
<dbReference type="PANTHER" id="PTHR48182">
    <property type="entry name" value="PROTEIN SERAC1"/>
    <property type="match status" value="1"/>
</dbReference>
<comment type="caution">
    <text evidence="7">The sequence shown here is derived from an EMBL/GenBank/DDBJ whole genome shotgun (WGS) entry which is preliminary data.</text>
</comment>
<dbReference type="AlphaFoldDB" id="A0A8S3EES6"/>
<sequence>MHDRAKEIAEQLKQAGVGKRPIIWVAHSMGGLLTKYILTDEDNEEIRSNTRACVFFSVPHFGAELASFGIRHAFIVRPTVEIEELQPKSKNLLNLHEKFLEILKKHDNIKILSFGENEKTTFSLRYQTVIVPAESSQINIGKFFILNKNHIYVCKPNSKNTIEYQELLDVIQTIYYQRKNELKSQQMQLTEDILNNLYSFSSPIEDDVQ</sequence>
<evidence type="ECO:0000256" key="2">
    <source>
        <dbReference type="ARBA" id="ARBA00004240"/>
    </source>
</evidence>
<evidence type="ECO:0000313" key="7">
    <source>
        <dbReference type="EMBL" id="CAF5051457.1"/>
    </source>
</evidence>
<reference evidence="7" key="1">
    <citation type="submission" date="2021-02" db="EMBL/GenBank/DDBJ databases">
        <authorList>
            <person name="Nowell W R."/>
        </authorList>
    </citation>
    <scope>NUCLEOTIDE SEQUENCE</scope>
</reference>
<comment type="subcellular location">
    <subcellularLocation>
        <location evidence="2">Endoplasmic reticulum</location>
    </subcellularLocation>
    <subcellularLocation>
        <location evidence="3">Membrane</location>
    </subcellularLocation>
    <subcellularLocation>
        <location evidence="1">Mitochondrion</location>
    </subcellularLocation>
</comment>